<evidence type="ECO:0000256" key="2">
    <source>
        <dbReference type="ARBA" id="ARBA00008814"/>
    </source>
</evidence>
<evidence type="ECO:0000259" key="6">
    <source>
        <dbReference type="PROSITE" id="PS50983"/>
    </source>
</evidence>
<keyword evidence="3" id="KW-0813">Transport</keyword>
<dbReference type="EMBL" id="MIHC01000012">
    <property type="protein sequence ID" value="ODR07511.1"/>
    <property type="molecule type" value="Genomic_DNA"/>
</dbReference>
<dbReference type="GO" id="GO:1901678">
    <property type="term" value="P:iron coordination entity transport"/>
    <property type="evidence" value="ECO:0007669"/>
    <property type="project" value="UniProtKB-ARBA"/>
</dbReference>
<dbReference type="InterPro" id="IPR019546">
    <property type="entry name" value="TAT_signal_bac_arc"/>
</dbReference>
<dbReference type="Gene3D" id="3.40.50.1980">
    <property type="entry name" value="Nitrogenase molybdenum iron protein domain"/>
    <property type="match status" value="2"/>
</dbReference>
<keyword evidence="8" id="KW-1185">Reference proteome</keyword>
<proteinExistence type="inferred from homology"/>
<accession>A0A1E3SZE8</accession>
<dbReference type="SUPFAM" id="SSF53807">
    <property type="entry name" value="Helical backbone' metal receptor"/>
    <property type="match status" value="1"/>
</dbReference>
<dbReference type="PROSITE" id="PS51318">
    <property type="entry name" value="TAT"/>
    <property type="match status" value="1"/>
</dbReference>
<name>A0A1E3SZE8_9MYCO</name>
<dbReference type="InterPro" id="IPR006311">
    <property type="entry name" value="TAT_signal"/>
</dbReference>
<reference evidence="8" key="1">
    <citation type="submission" date="2016-09" db="EMBL/GenBank/DDBJ databases">
        <authorList>
            <person name="Greninger A.L."/>
            <person name="Jerome K.R."/>
            <person name="Mcnair B."/>
            <person name="Wallis C."/>
            <person name="Fang F."/>
        </authorList>
    </citation>
    <scope>NUCLEOTIDE SEQUENCE [LARGE SCALE GENOMIC DNA]</scope>
    <source>
        <strain evidence="8">BC1_M4</strain>
    </source>
</reference>
<gene>
    <name evidence="7" type="ORF">BHQ21_09010</name>
</gene>
<dbReference type="PANTHER" id="PTHR30532">
    <property type="entry name" value="IRON III DICITRATE-BINDING PERIPLASMIC PROTEIN"/>
    <property type="match status" value="1"/>
</dbReference>
<comment type="caution">
    <text evidence="7">The sequence shown here is derived from an EMBL/GenBank/DDBJ whole genome shotgun (WGS) entry which is preliminary data.</text>
</comment>
<dbReference type="PANTHER" id="PTHR30532:SF24">
    <property type="entry name" value="FERRIC ENTEROBACTIN-BINDING PERIPLASMIC PROTEIN FEPB"/>
    <property type="match status" value="1"/>
</dbReference>
<dbReference type="GO" id="GO:0030288">
    <property type="term" value="C:outer membrane-bounded periplasmic space"/>
    <property type="evidence" value="ECO:0007669"/>
    <property type="project" value="TreeGrafter"/>
</dbReference>
<evidence type="ECO:0000256" key="5">
    <source>
        <dbReference type="SAM" id="SignalP"/>
    </source>
</evidence>
<evidence type="ECO:0000256" key="3">
    <source>
        <dbReference type="ARBA" id="ARBA00022448"/>
    </source>
</evidence>
<dbReference type="PROSITE" id="PS50983">
    <property type="entry name" value="FE_B12_PBP"/>
    <property type="match status" value="1"/>
</dbReference>
<comment type="similarity">
    <text evidence="2">Belongs to the bacterial solute-binding protein 8 family.</text>
</comment>
<dbReference type="Pfam" id="PF01497">
    <property type="entry name" value="Peripla_BP_2"/>
    <property type="match status" value="1"/>
</dbReference>
<dbReference type="InterPro" id="IPR002491">
    <property type="entry name" value="ABC_transptr_periplasmic_BD"/>
</dbReference>
<evidence type="ECO:0000313" key="7">
    <source>
        <dbReference type="EMBL" id="ODR07511.1"/>
    </source>
</evidence>
<evidence type="ECO:0000313" key="8">
    <source>
        <dbReference type="Proteomes" id="UP000094224"/>
    </source>
</evidence>
<evidence type="ECO:0000256" key="4">
    <source>
        <dbReference type="ARBA" id="ARBA00022729"/>
    </source>
</evidence>
<feature type="signal peptide" evidence="5">
    <location>
        <begin position="1"/>
        <end position="27"/>
    </location>
</feature>
<dbReference type="Proteomes" id="UP000094224">
    <property type="component" value="Unassembled WGS sequence"/>
</dbReference>
<comment type="subcellular location">
    <subcellularLocation>
        <location evidence="1">Cell envelope</location>
    </subcellularLocation>
</comment>
<feature type="domain" description="Fe/B12 periplasmic-binding" evidence="6">
    <location>
        <begin position="61"/>
        <end position="331"/>
    </location>
</feature>
<dbReference type="InterPro" id="IPR051313">
    <property type="entry name" value="Bact_iron-sidero_bind"/>
</dbReference>
<evidence type="ECO:0000256" key="1">
    <source>
        <dbReference type="ARBA" id="ARBA00004196"/>
    </source>
</evidence>
<dbReference type="STRING" id="243061.AWC25_05500"/>
<dbReference type="RefSeq" id="WP_069399953.1">
    <property type="nucleotide sequence ID" value="NZ_MIHC01000012.1"/>
</dbReference>
<dbReference type="AlphaFoldDB" id="A0A1E3SZE8"/>
<dbReference type="NCBIfam" id="TIGR01409">
    <property type="entry name" value="TAT_signal_seq"/>
    <property type="match status" value="1"/>
</dbReference>
<feature type="chain" id="PRO_5039662083" evidence="5">
    <location>
        <begin position="28"/>
        <end position="332"/>
    </location>
</feature>
<organism evidence="7 8">
    <name type="scientific">Mycobacterium sherrisii</name>
    <dbReference type="NCBI Taxonomy" id="243061"/>
    <lineage>
        <taxon>Bacteria</taxon>
        <taxon>Bacillati</taxon>
        <taxon>Actinomycetota</taxon>
        <taxon>Actinomycetes</taxon>
        <taxon>Mycobacteriales</taxon>
        <taxon>Mycobacteriaceae</taxon>
        <taxon>Mycobacterium</taxon>
        <taxon>Mycobacterium simiae complex</taxon>
    </lineage>
</organism>
<keyword evidence="4 5" id="KW-0732">Signal</keyword>
<sequence>MRQGWNRRGFLQLAAAAAAAGVAGPLAGCSSPKQTSNSPSSEGVTITHLFGKTVIKAPPKRVVSAGFTEQDDLLAVGVVPVAVTNWFGDQPFGVWPWAQAKLGGAQPVMLNLDNGIPVDQIASLKPDLIVAINAGVDADTYQKLSEIAPTIAQSGGDAFFEPWKDQATAIGTTVFAADQMKTLIDGVDKQFAAVAQNHPQWQTKKALLLQGSLFQGSVVATAAGWQTDFLNQMGLVIADSIKPFVTGHRAVIPRDQTKAVLDSADVLIWTTENPDQQKALLADPEIAGSQATAQNRHVFTTKDQAGAIAFASVLSYPVVADQLPPQIGKILG</sequence>
<protein>
    <submittedName>
        <fullName evidence="7">Iron ABC transporter substrate-binding protein</fullName>
    </submittedName>
</protein>